<evidence type="ECO:0000259" key="4">
    <source>
        <dbReference type="Pfam" id="PF01248"/>
    </source>
</evidence>
<reference evidence="5" key="1">
    <citation type="submission" date="2012-12" db="EMBL/GenBank/DDBJ databases">
        <title>Identification and characterization of a phenylalanine ammonia-lyase gene family in Isatis indigotica Fort.</title>
        <authorList>
            <person name="Liu Q."/>
            <person name="Chen J."/>
            <person name="Zhou X."/>
            <person name="Di P."/>
            <person name="Xiao Y."/>
            <person name="Xuan H."/>
            <person name="Zhang L."/>
            <person name="Chen W."/>
        </authorList>
    </citation>
    <scope>NUCLEOTIDE SEQUENCE</scope>
    <source>
        <tissue evidence="5">Salivary gland</tissue>
    </source>
</reference>
<dbReference type="Gene3D" id="3.30.1330.30">
    <property type="match status" value="1"/>
</dbReference>
<dbReference type="InterPro" id="IPR029064">
    <property type="entry name" value="Ribosomal_eL30-like_sf"/>
</dbReference>
<dbReference type="SUPFAM" id="SSF55315">
    <property type="entry name" value="L30e-like"/>
    <property type="match status" value="1"/>
</dbReference>
<evidence type="ECO:0000256" key="3">
    <source>
        <dbReference type="SAM" id="MobiDB-lite"/>
    </source>
</evidence>
<dbReference type="PRINTS" id="PR00881">
    <property type="entry name" value="L7ARS6FAMILY"/>
</dbReference>
<organism evidence="5">
    <name type="scientific">Ixodes ricinus</name>
    <name type="common">Common tick</name>
    <name type="synonym">Acarus ricinus</name>
    <dbReference type="NCBI Taxonomy" id="34613"/>
    <lineage>
        <taxon>Eukaryota</taxon>
        <taxon>Metazoa</taxon>
        <taxon>Ecdysozoa</taxon>
        <taxon>Arthropoda</taxon>
        <taxon>Chelicerata</taxon>
        <taxon>Arachnida</taxon>
        <taxon>Acari</taxon>
        <taxon>Parasitiformes</taxon>
        <taxon>Ixodida</taxon>
        <taxon>Ixodoidea</taxon>
        <taxon>Ixodidae</taxon>
        <taxon>Ixodinae</taxon>
        <taxon>Ixodes</taxon>
    </lineage>
</organism>
<protein>
    <submittedName>
        <fullName evidence="5">Hipothetical protein</fullName>
    </submittedName>
</protein>
<evidence type="ECO:0000313" key="5">
    <source>
        <dbReference type="EMBL" id="JAA67497.1"/>
    </source>
</evidence>
<dbReference type="EMBL" id="GADI01006311">
    <property type="protein sequence ID" value="JAA67497.1"/>
    <property type="molecule type" value="mRNA"/>
</dbReference>
<dbReference type="GO" id="GO:1990904">
    <property type="term" value="C:ribonucleoprotein complex"/>
    <property type="evidence" value="ECO:0007669"/>
    <property type="project" value="UniProtKB-KW"/>
</dbReference>
<evidence type="ECO:0000256" key="2">
    <source>
        <dbReference type="ARBA" id="ARBA00023274"/>
    </source>
</evidence>
<dbReference type="Pfam" id="PF01248">
    <property type="entry name" value="Ribosomal_L7Ae"/>
    <property type="match status" value="1"/>
</dbReference>
<evidence type="ECO:0000256" key="1">
    <source>
        <dbReference type="ARBA" id="ARBA00007337"/>
    </source>
</evidence>
<feature type="region of interest" description="Disordered" evidence="3">
    <location>
        <begin position="1"/>
        <end position="52"/>
    </location>
</feature>
<dbReference type="AlphaFoldDB" id="A0A0K8R8L2"/>
<accession>A0A0K8R8L2</accession>
<proteinExistence type="evidence at transcript level"/>
<feature type="domain" description="Ribosomal protein eL8/eL30/eS12/Gadd45" evidence="4">
    <location>
        <begin position="79"/>
        <end position="172"/>
    </location>
</feature>
<dbReference type="InterPro" id="IPR004038">
    <property type="entry name" value="Ribosomal_eL8/eL30/eS12/Gad45"/>
</dbReference>
<name>A0A0K8R8L2_IXORI</name>
<comment type="similarity">
    <text evidence="1">Belongs to the eukaryotic ribosomal protein eL8 family.</text>
</comment>
<keyword evidence="2" id="KW-0687">Ribonucleoprotein</keyword>
<feature type="compositionally biased region" description="Basic and acidic residues" evidence="3">
    <location>
        <begin position="27"/>
        <end position="48"/>
    </location>
</feature>
<sequence>MPKIKRERTEEDYADDDVTPSKKSKKDKSFSQETVKQEHFDDSARADENGDTEEMTYEEKLQFVNAIAHPMASKKFTKKLFKLVKKASKHKGYVLNGLKEVQSKIRKGQTGLVILAGDVSPIDIFSHIPGICEEKGLPYVFTPSRRDMATAMGMKRPLIILMIREHADYKELMDECSEVIQNLDVMV</sequence>
<dbReference type="InterPro" id="IPR018492">
    <property type="entry name" value="Ribosomal_eL8/Nhp2"/>
</dbReference>